<dbReference type="Proteomes" id="UP000271098">
    <property type="component" value="Unassembled WGS sequence"/>
</dbReference>
<dbReference type="InterPro" id="IPR038289">
    <property type="entry name" value="DVA-1_sf"/>
</dbReference>
<organism evidence="5">
    <name type="scientific">Gongylonema pulchrum</name>
    <dbReference type="NCBI Taxonomy" id="637853"/>
    <lineage>
        <taxon>Eukaryota</taxon>
        <taxon>Metazoa</taxon>
        <taxon>Ecdysozoa</taxon>
        <taxon>Nematoda</taxon>
        <taxon>Chromadorea</taxon>
        <taxon>Rhabditida</taxon>
        <taxon>Spirurina</taxon>
        <taxon>Spiruromorpha</taxon>
        <taxon>Spiruroidea</taxon>
        <taxon>Gongylonematidae</taxon>
        <taxon>Gongylonema</taxon>
    </lineage>
</organism>
<dbReference type="InterPro" id="IPR032487">
    <property type="entry name" value="ABA-1_nematode"/>
</dbReference>
<evidence type="ECO:0000259" key="2">
    <source>
        <dbReference type="Pfam" id="PF16469"/>
    </source>
</evidence>
<proteinExistence type="predicted"/>
<name>A0A183E1F8_9BILA</name>
<dbReference type="AlphaFoldDB" id="A0A183E1F8"/>
<feature type="coiled-coil region" evidence="1">
    <location>
        <begin position="57"/>
        <end position="84"/>
    </location>
</feature>
<feature type="domain" description="Polyprotein allergen nematode" evidence="2">
    <location>
        <begin position="381"/>
        <end position="502"/>
    </location>
</feature>
<feature type="domain" description="Polyprotein allergen nematode" evidence="2">
    <location>
        <begin position="249"/>
        <end position="368"/>
    </location>
</feature>
<dbReference type="WBParaSite" id="GPUH_0001481801-mRNA-1">
    <property type="protein sequence ID" value="GPUH_0001481801-mRNA-1"/>
    <property type="gene ID" value="GPUH_0001481801"/>
</dbReference>
<dbReference type="OrthoDB" id="5823468at2759"/>
<reference evidence="3 4" key="2">
    <citation type="submission" date="2018-11" db="EMBL/GenBank/DDBJ databases">
        <authorList>
            <consortium name="Pathogen Informatics"/>
        </authorList>
    </citation>
    <scope>NUCLEOTIDE SEQUENCE [LARGE SCALE GENOMIC DNA]</scope>
</reference>
<feature type="domain" description="Polyprotein allergen nematode" evidence="2">
    <location>
        <begin position="117"/>
        <end position="230"/>
    </location>
</feature>
<evidence type="ECO:0000313" key="3">
    <source>
        <dbReference type="EMBL" id="VDN24792.1"/>
    </source>
</evidence>
<dbReference type="Pfam" id="PF16469">
    <property type="entry name" value="NPA"/>
    <property type="match status" value="4"/>
</dbReference>
<sequence>MKHDGKSASEILERIIGYMDNLSSDSKCHAVDALHEGCRELLKYVLGDEAYAEVKKLKESGLAIEELKNKVDAMLKDVKDERKKGKIEHYGPGCRKVVTMALQHEGHNHHDVPSLKHCLETHLKWLSSSQKAELINMKSGGKSNVQLIEKVMHYYEKEEGDEKDQATEMLMEGCRELFIEIVGNEKYIELRNLKDFGAKLEELKEKVLVMVGEGKDGEKKKQFEEVKSLCFVAAENWHKKHHGELSRRVLEDYLKTDLSWLTEEQKNEMRKMKKEGKSLSDREHKVLEYLGKLHGEKKHRAVEQILGGCQLLLKNVVGEQKAAELKKMRDSGATVEELFKKIDADFGEVTDNHKKEKIKEFGAPCRKAFELAQEQKNHGIRSLEYYFEHQLKWLTEEEKKELKHLEEERKTWTEMQDKVLQYYRSATGSVKKEATELLGRSCNDFLARTFGEEKAKELQEMKESGKKFGEIDKKLNQTFEGVEDMQQKEEFKLYQRGCREIYKYGFQHSNETTGGTRFKRNMLRQVAEAVTRQMRSHYENPLDSYFTRRLKRLVPMQQEEQRKIKDAGESTF</sequence>
<reference evidence="5" key="1">
    <citation type="submission" date="2016-06" db="UniProtKB">
        <authorList>
            <consortium name="WormBaseParasite"/>
        </authorList>
    </citation>
    <scope>IDENTIFICATION</scope>
</reference>
<keyword evidence="4" id="KW-1185">Reference proteome</keyword>
<evidence type="ECO:0000256" key="1">
    <source>
        <dbReference type="SAM" id="Coils"/>
    </source>
</evidence>
<dbReference type="Gene3D" id="1.10.533.30">
    <property type="entry name" value="Nematode polyprotein allergen ABA-1"/>
    <property type="match status" value="4"/>
</dbReference>
<accession>A0A183E1F8</accession>
<evidence type="ECO:0000313" key="5">
    <source>
        <dbReference type="WBParaSite" id="GPUH_0001481801-mRNA-1"/>
    </source>
</evidence>
<feature type="domain" description="Polyprotein allergen nematode" evidence="2">
    <location>
        <begin position="1"/>
        <end position="97"/>
    </location>
</feature>
<feature type="coiled-coil region" evidence="1">
    <location>
        <begin position="388"/>
        <end position="415"/>
    </location>
</feature>
<protein>
    <submittedName>
        <fullName evidence="5">SICA antigen</fullName>
    </submittedName>
</protein>
<dbReference type="EMBL" id="UYRT01081667">
    <property type="protein sequence ID" value="VDN24792.1"/>
    <property type="molecule type" value="Genomic_DNA"/>
</dbReference>
<evidence type="ECO:0000313" key="4">
    <source>
        <dbReference type="Proteomes" id="UP000271098"/>
    </source>
</evidence>
<gene>
    <name evidence="3" type="ORF">GPUH_LOCUS14798</name>
</gene>
<keyword evidence="1" id="KW-0175">Coiled coil</keyword>